<evidence type="ECO:0000313" key="6">
    <source>
        <dbReference type="EMBL" id="MCO5977594.1"/>
    </source>
</evidence>
<evidence type="ECO:0000313" key="7">
    <source>
        <dbReference type="Proteomes" id="UP001204851"/>
    </source>
</evidence>
<dbReference type="Pfam" id="PF01734">
    <property type="entry name" value="Patatin"/>
    <property type="match status" value="1"/>
</dbReference>
<name>A0ABT1BP45_9BURK</name>
<evidence type="ECO:0000256" key="4">
    <source>
        <dbReference type="PROSITE-ProRule" id="PRU01161"/>
    </source>
</evidence>
<feature type="active site" description="Nucleophile" evidence="4">
    <location>
        <position position="45"/>
    </location>
</feature>
<keyword evidence="7" id="KW-1185">Reference proteome</keyword>
<organism evidence="6 7">
    <name type="scientific">Ideonella oryzae</name>
    <dbReference type="NCBI Taxonomy" id="2937441"/>
    <lineage>
        <taxon>Bacteria</taxon>
        <taxon>Pseudomonadati</taxon>
        <taxon>Pseudomonadota</taxon>
        <taxon>Betaproteobacteria</taxon>
        <taxon>Burkholderiales</taxon>
        <taxon>Sphaerotilaceae</taxon>
        <taxon>Ideonella</taxon>
    </lineage>
</organism>
<dbReference type="RefSeq" id="WP_252770099.1">
    <property type="nucleotide sequence ID" value="NZ_JAMXMC010000007.1"/>
</dbReference>
<feature type="domain" description="PNPLA" evidence="5">
    <location>
        <begin position="11"/>
        <end position="205"/>
    </location>
</feature>
<dbReference type="InterPro" id="IPR050301">
    <property type="entry name" value="NTE"/>
</dbReference>
<evidence type="ECO:0000256" key="1">
    <source>
        <dbReference type="ARBA" id="ARBA00022801"/>
    </source>
</evidence>
<feature type="short sequence motif" description="DGA/G" evidence="4">
    <location>
        <begin position="192"/>
        <end position="194"/>
    </location>
</feature>
<evidence type="ECO:0000256" key="2">
    <source>
        <dbReference type="ARBA" id="ARBA00022963"/>
    </source>
</evidence>
<dbReference type="Proteomes" id="UP001204851">
    <property type="component" value="Unassembled WGS sequence"/>
</dbReference>
<dbReference type="SUPFAM" id="SSF52151">
    <property type="entry name" value="FabD/lysophospholipase-like"/>
    <property type="match status" value="1"/>
</dbReference>
<gene>
    <name evidence="6" type="ORF">M0L44_12870</name>
</gene>
<dbReference type="Gene3D" id="3.40.1090.10">
    <property type="entry name" value="Cytosolic phospholipase A2 catalytic domain"/>
    <property type="match status" value="2"/>
</dbReference>
<proteinExistence type="predicted"/>
<dbReference type="PANTHER" id="PTHR14226">
    <property type="entry name" value="NEUROPATHY TARGET ESTERASE/SWISS CHEESE D.MELANOGASTER"/>
    <property type="match status" value="1"/>
</dbReference>
<feature type="short sequence motif" description="GXGXXG" evidence="4">
    <location>
        <begin position="15"/>
        <end position="20"/>
    </location>
</feature>
<feature type="active site" description="Proton acceptor" evidence="4">
    <location>
        <position position="192"/>
    </location>
</feature>
<reference evidence="6 7" key="1">
    <citation type="submission" date="2022-06" db="EMBL/GenBank/DDBJ databases">
        <title>Ideonella sp. NS12-5 Genome sequencing and assembly.</title>
        <authorList>
            <person name="Jung Y."/>
        </authorList>
    </citation>
    <scope>NUCLEOTIDE SEQUENCE [LARGE SCALE GENOMIC DNA]</scope>
    <source>
        <strain evidence="6 7">NS12-5</strain>
    </source>
</reference>
<keyword evidence="3 4" id="KW-0443">Lipid metabolism</keyword>
<accession>A0ABT1BP45</accession>
<comment type="caution">
    <text evidence="6">The sequence shown here is derived from an EMBL/GenBank/DDBJ whole genome shotgun (WGS) entry which is preliminary data.</text>
</comment>
<sequence length="367" mass="39414">MSTQSSLPVNLALQGGGAHGAFTWGVLDALLEDGRIRPVAISGTSAGAMNAVALAQGLLDDGAEGARASLRRFWKAVADSVPALVGMLPMQNLGTGAVPWMTLALDWTRHLGPANFNPLDINPLREVVQAQFNFERLRRETPVKLLVATTEADTGRTRLFTEEEISCEVLLASACLPTLFHPVVIDGVAYWDGGYSANPAVLPLVAEGRARDTLLVLLNPLHYAQTPQTGADIQARLSAMSVQAGFLREMQLLAQAQQRARRRWWPADRLDRLLARSRFHLLDGGALLGELSVESKMMVQHDFLLTLFEQGRALATQWLARHGAQLGQAASVDLSRVFTACGAALPLPALPAPDAPASGRSASDRPA</sequence>
<keyword evidence="2 4" id="KW-0442">Lipid degradation</keyword>
<protein>
    <submittedName>
        <fullName evidence="6">Patatin-like phospholipase family protein</fullName>
    </submittedName>
</protein>
<evidence type="ECO:0000256" key="3">
    <source>
        <dbReference type="ARBA" id="ARBA00023098"/>
    </source>
</evidence>
<keyword evidence="1 4" id="KW-0378">Hydrolase</keyword>
<dbReference type="PANTHER" id="PTHR14226:SF78">
    <property type="entry name" value="SLR0060 PROTEIN"/>
    <property type="match status" value="1"/>
</dbReference>
<feature type="short sequence motif" description="GXSXG" evidence="4">
    <location>
        <begin position="43"/>
        <end position="47"/>
    </location>
</feature>
<dbReference type="EMBL" id="JAMXMC010000007">
    <property type="protein sequence ID" value="MCO5977594.1"/>
    <property type="molecule type" value="Genomic_DNA"/>
</dbReference>
<dbReference type="InterPro" id="IPR016035">
    <property type="entry name" value="Acyl_Trfase/lysoPLipase"/>
</dbReference>
<evidence type="ECO:0000259" key="5">
    <source>
        <dbReference type="PROSITE" id="PS51635"/>
    </source>
</evidence>
<dbReference type="PROSITE" id="PS51635">
    <property type="entry name" value="PNPLA"/>
    <property type="match status" value="1"/>
</dbReference>
<dbReference type="InterPro" id="IPR002641">
    <property type="entry name" value="PNPLA_dom"/>
</dbReference>